<dbReference type="PANTHER" id="PTHR43821">
    <property type="entry name" value="NAD(P)H NITROREDUCTASE YDJA-RELATED"/>
    <property type="match status" value="1"/>
</dbReference>
<feature type="domain" description="Nitroreductase" evidence="9">
    <location>
        <begin position="8"/>
        <end position="168"/>
    </location>
</feature>
<dbReference type="AlphaFoldDB" id="W4QVM1"/>
<dbReference type="InterPro" id="IPR029479">
    <property type="entry name" value="Nitroreductase"/>
</dbReference>
<evidence type="ECO:0000313" key="10">
    <source>
        <dbReference type="EMBL" id="GAE36146.1"/>
    </source>
</evidence>
<keyword evidence="4 7" id="KW-0521">NADP</keyword>
<dbReference type="SUPFAM" id="SSF55469">
    <property type="entry name" value="FMN-dependent nitroreductase-like"/>
    <property type="match status" value="1"/>
</dbReference>
<dbReference type="Proteomes" id="UP000018896">
    <property type="component" value="Unassembled WGS sequence"/>
</dbReference>
<feature type="binding site" evidence="8">
    <location>
        <position position="39"/>
    </location>
    <ligand>
        <name>FMN</name>
        <dbReference type="ChEBI" id="CHEBI:58210"/>
        <note>ligand shared between dimeric partners</note>
    </ligand>
</feature>
<keyword evidence="5 7" id="KW-0560">Oxidoreductase</keyword>
<dbReference type="PANTHER" id="PTHR43821:SF1">
    <property type="entry name" value="NAD(P)H NITROREDUCTASE YDJA-RELATED"/>
    <property type="match status" value="1"/>
</dbReference>
<comment type="similarity">
    <text evidence="1 7">Belongs to the nitroreductase family.</text>
</comment>
<dbReference type="RefSeq" id="WP_035665892.1">
    <property type="nucleotide sequence ID" value="NZ_BAUV01000029.1"/>
</dbReference>
<feature type="binding site" description="in other chain" evidence="8">
    <location>
        <begin position="10"/>
        <end position="12"/>
    </location>
    <ligand>
        <name>FMN</name>
        <dbReference type="ChEBI" id="CHEBI:58210"/>
        <note>ligand shared between dimeric partners</note>
    </ligand>
</feature>
<dbReference type="CDD" id="cd02135">
    <property type="entry name" value="YdjA-like"/>
    <property type="match status" value="1"/>
</dbReference>
<dbReference type="GO" id="GO:0016491">
    <property type="term" value="F:oxidoreductase activity"/>
    <property type="evidence" value="ECO:0007669"/>
    <property type="project" value="UniProtKB-UniRule"/>
</dbReference>
<comment type="cofactor">
    <cofactor evidence="8">
        <name>FMN</name>
        <dbReference type="ChEBI" id="CHEBI:58210"/>
    </cofactor>
    <text evidence="8">Binds 1 FMN per subunit.</text>
</comment>
<evidence type="ECO:0000256" key="8">
    <source>
        <dbReference type="PIRSR" id="PIRSR000232-1"/>
    </source>
</evidence>
<accession>W4QVM1</accession>
<comment type="caution">
    <text evidence="10">The sequence shown here is derived from an EMBL/GenBank/DDBJ whole genome shotgun (WGS) entry which is preliminary data.</text>
</comment>
<protein>
    <recommendedName>
        <fullName evidence="7">Putative NAD(P)H nitroreductase</fullName>
        <ecNumber evidence="7">1.-.-.-</ecNumber>
    </recommendedName>
</protein>
<name>W4QVM1_HALA3</name>
<dbReference type="PIRSF" id="PIRSF000232">
    <property type="entry name" value="YdjA"/>
    <property type="match status" value="1"/>
</dbReference>
<dbReference type="EC" id="1.-.-.-" evidence="7"/>
<dbReference type="InterPro" id="IPR026021">
    <property type="entry name" value="YdjA-like"/>
</dbReference>
<dbReference type="Gene3D" id="3.40.109.10">
    <property type="entry name" value="NADH Oxidase"/>
    <property type="match status" value="1"/>
</dbReference>
<evidence type="ECO:0000256" key="4">
    <source>
        <dbReference type="ARBA" id="ARBA00022857"/>
    </source>
</evidence>
<evidence type="ECO:0000313" key="11">
    <source>
        <dbReference type="Proteomes" id="UP000018896"/>
    </source>
</evidence>
<dbReference type="InterPro" id="IPR052530">
    <property type="entry name" value="NAD(P)H_nitroreductase"/>
</dbReference>
<dbReference type="STRING" id="1236973.JCM9157_3295"/>
<evidence type="ECO:0000256" key="5">
    <source>
        <dbReference type="ARBA" id="ARBA00023002"/>
    </source>
</evidence>
<evidence type="ECO:0000259" key="9">
    <source>
        <dbReference type="Pfam" id="PF00881"/>
    </source>
</evidence>
<sequence length="189" mass="21690">MELYEALLSRRSIGIVKEDPVRKEIIERILQVGTFAPNHFRTEPWRFFVLEGDARKRLGDVFEEITTLELEDITTEESKKKLEKVKQNPLRAPVIIAVAVEPQLKKNVIEIEEYASVHAAVQNMLLAAHDLGLGAIWRTGALCYHEKTKEFFHLSSNSQLVGFIYIGYPSKNLPKAKKTSFEHKTTWLN</sequence>
<gene>
    <name evidence="10" type="ORF">JCM9157_3295</name>
</gene>
<dbReference type="EMBL" id="BAUV01000029">
    <property type="protein sequence ID" value="GAE36146.1"/>
    <property type="molecule type" value="Genomic_DNA"/>
</dbReference>
<dbReference type="eggNOG" id="COG0778">
    <property type="taxonomic scope" value="Bacteria"/>
</dbReference>
<dbReference type="OrthoDB" id="9804207at2"/>
<evidence type="ECO:0000256" key="1">
    <source>
        <dbReference type="ARBA" id="ARBA00007118"/>
    </source>
</evidence>
<proteinExistence type="inferred from homology"/>
<evidence type="ECO:0000256" key="2">
    <source>
        <dbReference type="ARBA" id="ARBA00022630"/>
    </source>
</evidence>
<evidence type="ECO:0000256" key="3">
    <source>
        <dbReference type="ARBA" id="ARBA00022643"/>
    </source>
</evidence>
<keyword evidence="2 7" id="KW-0285">Flavoprotein</keyword>
<organism evidence="10 11">
    <name type="scientific">Halalkalibacter akibai (strain ATCC 43226 / DSM 21942 / CIP 109018 / JCM 9157 / 1139)</name>
    <name type="common">Bacillus akibai</name>
    <dbReference type="NCBI Taxonomy" id="1236973"/>
    <lineage>
        <taxon>Bacteria</taxon>
        <taxon>Bacillati</taxon>
        <taxon>Bacillota</taxon>
        <taxon>Bacilli</taxon>
        <taxon>Bacillales</taxon>
        <taxon>Bacillaceae</taxon>
        <taxon>Halalkalibacter</taxon>
    </lineage>
</organism>
<evidence type="ECO:0000256" key="6">
    <source>
        <dbReference type="ARBA" id="ARBA00023027"/>
    </source>
</evidence>
<keyword evidence="11" id="KW-1185">Reference proteome</keyword>
<keyword evidence="6 7" id="KW-0520">NAD</keyword>
<reference evidence="10 11" key="1">
    <citation type="journal article" date="2014" name="Genome Announc.">
        <title>Draft Genome Sequences of Three Alkaliphilic Bacillus Strains, Bacillus wakoensis JCM 9140T, Bacillus akibai JCM 9157T, and Bacillus hemicellulosilyticus JCM 9152T.</title>
        <authorList>
            <person name="Yuki M."/>
            <person name="Oshima K."/>
            <person name="Suda W."/>
            <person name="Oshida Y."/>
            <person name="Kitamura K."/>
            <person name="Iida T."/>
            <person name="Hattori M."/>
            <person name="Ohkuma M."/>
        </authorList>
    </citation>
    <scope>NUCLEOTIDE SEQUENCE [LARGE SCALE GENOMIC DNA]</scope>
    <source>
        <strain evidence="10 11">JCM 9157</strain>
    </source>
</reference>
<dbReference type="Pfam" id="PF00881">
    <property type="entry name" value="Nitroreductase"/>
    <property type="match status" value="1"/>
</dbReference>
<evidence type="ECO:0000256" key="7">
    <source>
        <dbReference type="PIRNR" id="PIRNR000232"/>
    </source>
</evidence>
<keyword evidence="3 7" id="KW-0288">FMN</keyword>
<feature type="binding site" description="in other chain" evidence="8">
    <location>
        <begin position="137"/>
        <end position="139"/>
    </location>
    <ligand>
        <name>FMN</name>
        <dbReference type="ChEBI" id="CHEBI:58210"/>
        <note>ligand shared between dimeric partners</note>
    </ligand>
</feature>
<dbReference type="InterPro" id="IPR000415">
    <property type="entry name" value="Nitroreductase-like"/>
</dbReference>